<dbReference type="Gene3D" id="3.90.1520.10">
    <property type="entry name" value="H-NOX domain"/>
    <property type="match status" value="1"/>
</dbReference>
<keyword evidence="3" id="KW-1185">Reference proteome</keyword>
<sequence>MLGMVFTELIEMVEAKFSPEVADAMLGEAGLSHGGAYTAVGYYDDAEVLALVGALARQTGLPAETLVRAFGQHLLGRFTVLYPAMFAQRQGLFELLAAIDDHIHVQVRKLYPQASLPRFSVLSRDEQAMRLLYQSPRDLRALAVGLIEGAAAHFGDTVTVDGEPWQGPEGASGTVFTVRRAPRRH</sequence>
<dbReference type="EMBL" id="JAAGOH010000002">
    <property type="protein sequence ID" value="NDY90168.1"/>
    <property type="molecule type" value="Genomic_DNA"/>
</dbReference>
<reference evidence="2 3" key="1">
    <citation type="submission" date="2020-02" db="EMBL/GenBank/DDBJ databases">
        <title>Ideonella bacterium strain TBM-1.</title>
        <authorList>
            <person name="Chen W.-M."/>
        </authorList>
    </citation>
    <scope>NUCLEOTIDE SEQUENCE [LARGE SCALE GENOMIC DNA]</scope>
    <source>
        <strain evidence="2 3">TBM-1</strain>
    </source>
</reference>
<protein>
    <recommendedName>
        <fullName evidence="1">Heme NO-binding domain-containing protein</fullName>
    </recommendedName>
</protein>
<dbReference type="InterPro" id="IPR024096">
    <property type="entry name" value="NO_sig/Golgi_transp_ligand-bd"/>
</dbReference>
<dbReference type="PANTHER" id="PTHR45655">
    <property type="entry name" value="GUANYLATE CYCLASE SOLUBLE SUBUNIT BETA-2"/>
    <property type="match status" value="1"/>
</dbReference>
<evidence type="ECO:0000313" key="2">
    <source>
        <dbReference type="EMBL" id="NDY90168.1"/>
    </source>
</evidence>
<accession>A0A7C9PF64</accession>
<comment type="caution">
    <text evidence="2">The sequence shown here is derived from an EMBL/GenBank/DDBJ whole genome shotgun (WGS) entry which is preliminary data.</text>
</comment>
<gene>
    <name evidence="2" type="ORF">G3A44_03060</name>
</gene>
<dbReference type="SUPFAM" id="SSF111126">
    <property type="entry name" value="Ligand-binding domain in the NO signalling and Golgi transport"/>
    <property type="match status" value="1"/>
</dbReference>
<evidence type="ECO:0000259" key="1">
    <source>
        <dbReference type="Pfam" id="PF07700"/>
    </source>
</evidence>
<evidence type="ECO:0000313" key="3">
    <source>
        <dbReference type="Proteomes" id="UP000484255"/>
    </source>
</evidence>
<organism evidence="2 3">
    <name type="scientific">Ideonella livida</name>
    <dbReference type="NCBI Taxonomy" id="2707176"/>
    <lineage>
        <taxon>Bacteria</taxon>
        <taxon>Pseudomonadati</taxon>
        <taxon>Pseudomonadota</taxon>
        <taxon>Betaproteobacteria</taxon>
        <taxon>Burkholderiales</taxon>
        <taxon>Sphaerotilaceae</taxon>
        <taxon>Ideonella</taxon>
    </lineage>
</organism>
<dbReference type="InterPro" id="IPR011644">
    <property type="entry name" value="Heme_NO-bd"/>
</dbReference>
<proteinExistence type="predicted"/>
<dbReference type="AlphaFoldDB" id="A0A7C9PF64"/>
<feature type="domain" description="Heme NO-binding" evidence="1">
    <location>
        <begin position="3"/>
        <end position="160"/>
    </location>
</feature>
<dbReference type="RefSeq" id="WP_163456014.1">
    <property type="nucleotide sequence ID" value="NZ_JAAGOH010000002.1"/>
</dbReference>
<dbReference type="Pfam" id="PF07700">
    <property type="entry name" value="HNOB"/>
    <property type="match status" value="1"/>
</dbReference>
<dbReference type="PANTHER" id="PTHR45655:SF13">
    <property type="entry name" value="SOLUBLE GUANYLATE CYCLASE GCY-32-RELATED"/>
    <property type="match status" value="1"/>
</dbReference>
<dbReference type="GO" id="GO:0020037">
    <property type="term" value="F:heme binding"/>
    <property type="evidence" value="ECO:0007669"/>
    <property type="project" value="InterPro"/>
</dbReference>
<dbReference type="Proteomes" id="UP000484255">
    <property type="component" value="Unassembled WGS sequence"/>
</dbReference>
<dbReference type="InterPro" id="IPR038158">
    <property type="entry name" value="H-NOX_domain_sf"/>
</dbReference>
<name>A0A7C9PF64_9BURK</name>